<name>A0A9D4FQN1_DREPO</name>
<sequence length="79" mass="9549">MVVSSYIQYCSERVSETRNASCNLRSKTLLRMEAEVTRERRIERVNKVIKELGLTKCQDTRAAFLRFRDMWYYFSNRIM</sequence>
<evidence type="ECO:0000313" key="1">
    <source>
        <dbReference type="EMBL" id="KAH3802441.1"/>
    </source>
</evidence>
<evidence type="ECO:0000313" key="2">
    <source>
        <dbReference type="Proteomes" id="UP000828390"/>
    </source>
</evidence>
<protein>
    <submittedName>
        <fullName evidence="1">Uncharacterized protein</fullName>
    </submittedName>
</protein>
<accession>A0A9D4FQN1</accession>
<reference evidence="1" key="1">
    <citation type="journal article" date="2019" name="bioRxiv">
        <title>The Genome of the Zebra Mussel, Dreissena polymorpha: A Resource for Invasive Species Research.</title>
        <authorList>
            <person name="McCartney M.A."/>
            <person name="Auch B."/>
            <person name="Kono T."/>
            <person name="Mallez S."/>
            <person name="Zhang Y."/>
            <person name="Obille A."/>
            <person name="Becker A."/>
            <person name="Abrahante J.E."/>
            <person name="Garbe J."/>
            <person name="Badalamenti J.P."/>
            <person name="Herman A."/>
            <person name="Mangelson H."/>
            <person name="Liachko I."/>
            <person name="Sullivan S."/>
            <person name="Sone E.D."/>
            <person name="Koren S."/>
            <person name="Silverstein K.A.T."/>
            <person name="Beckman K.B."/>
            <person name="Gohl D.M."/>
        </authorList>
    </citation>
    <scope>NUCLEOTIDE SEQUENCE</scope>
    <source>
        <strain evidence="1">Duluth1</strain>
        <tissue evidence="1">Whole animal</tissue>
    </source>
</reference>
<gene>
    <name evidence="1" type="ORF">DPMN_156118</name>
</gene>
<dbReference type="Proteomes" id="UP000828390">
    <property type="component" value="Unassembled WGS sequence"/>
</dbReference>
<reference evidence="1" key="2">
    <citation type="submission" date="2020-11" db="EMBL/GenBank/DDBJ databases">
        <authorList>
            <person name="McCartney M.A."/>
            <person name="Auch B."/>
            <person name="Kono T."/>
            <person name="Mallez S."/>
            <person name="Becker A."/>
            <person name="Gohl D.M."/>
            <person name="Silverstein K.A.T."/>
            <person name="Koren S."/>
            <person name="Bechman K.B."/>
            <person name="Herman A."/>
            <person name="Abrahante J.E."/>
            <person name="Garbe J."/>
        </authorList>
    </citation>
    <scope>NUCLEOTIDE SEQUENCE</scope>
    <source>
        <strain evidence="1">Duluth1</strain>
        <tissue evidence="1">Whole animal</tissue>
    </source>
</reference>
<organism evidence="1 2">
    <name type="scientific">Dreissena polymorpha</name>
    <name type="common">Zebra mussel</name>
    <name type="synonym">Mytilus polymorpha</name>
    <dbReference type="NCBI Taxonomy" id="45954"/>
    <lineage>
        <taxon>Eukaryota</taxon>
        <taxon>Metazoa</taxon>
        <taxon>Spiralia</taxon>
        <taxon>Lophotrochozoa</taxon>
        <taxon>Mollusca</taxon>
        <taxon>Bivalvia</taxon>
        <taxon>Autobranchia</taxon>
        <taxon>Heteroconchia</taxon>
        <taxon>Euheterodonta</taxon>
        <taxon>Imparidentia</taxon>
        <taxon>Neoheterodontei</taxon>
        <taxon>Myida</taxon>
        <taxon>Dreissenoidea</taxon>
        <taxon>Dreissenidae</taxon>
        <taxon>Dreissena</taxon>
    </lineage>
</organism>
<dbReference type="EMBL" id="JAIWYP010000007">
    <property type="protein sequence ID" value="KAH3802441.1"/>
    <property type="molecule type" value="Genomic_DNA"/>
</dbReference>
<keyword evidence="2" id="KW-1185">Reference proteome</keyword>
<proteinExistence type="predicted"/>
<dbReference type="AlphaFoldDB" id="A0A9D4FQN1"/>
<comment type="caution">
    <text evidence="1">The sequence shown here is derived from an EMBL/GenBank/DDBJ whole genome shotgun (WGS) entry which is preliminary data.</text>
</comment>